<feature type="chain" id="PRO_5045683795" evidence="2">
    <location>
        <begin position="21"/>
        <end position="124"/>
    </location>
</feature>
<sequence>MPLRPTLVLLALLAPALAAAQGTPRSVGECERLKNDLAYNQCLAMFGPAAKNIAGGIAEGAASASASVATALAAIPPGIAAALPSTVQETGRRGRRGRYGRHGRQSASFDTGGGARSYRRHRRR</sequence>
<protein>
    <submittedName>
        <fullName evidence="3">Uncharacterized protein</fullName>
    </submittedName>
</protein>
<feature type="signal peptide" evidence="2">
    <location>
        <begin position="1"/>
        <end position="20"/>
    </location>
</feature>
<comment type="caution">
    <text evidence="3">The sequence shown here is derived from an EMBL/GenBank/DDBJ whole genome shotgun (WGS) entry which is preliminary data.</text>
</comment>
<dbReference type="EMBL" id="JAUFPX010000009">
    <property type="protein sequence ID" value="MDN3591447.1"/>
    <property type="molecule type" value="Genomic_DNA"/>
</dbReference>
<evidence type="ECO:0000313" key="4">
    <source>
        <dbReference type="Proteomes" id="UP001224644"/>
    </source>
</evidence>
<evidence type="ECO:0000313" key="3">
    <source>
        <dbReference type="EMBL" id="MDN3591447.1"/>
    </source>
</evidence>
<dbReference type="RefSeq" id="WP_238227994.1">
    <property type="nucleotide sequence ID" value="NZ_BPQD01000039.1"/>
</dbReference>
<name>A0ABT8BH28_9HYPH</name>
<gene>
    <name evidence="3" type="ORF">QWZ12_12585</name>
</gene>
<keyword evidence="2" id="KW-0732">Signal</keyword>
<accession>A0ABT8BH28</accession>
<proteinExistence type="predicted"/>
<feature type="compositionally biased region" description="Basic residues" evidence="1">
    <location>
        <begin position="93"/>
        <end position="104"/>
    </location>
</feature>
<organism evidence="3 4">
    <name type="scientific">Methylobacterium adhaesivum</name>
    <dbReference type="NCBI Taxonomy" id="333297"/>
    <lineage>
        <taxon>Bacteria</taxon>
        <taxon>Pseudomonadati</taxon>
        <taxon>Pseudomonadota</taxon>
        <taxon>Alphaproteobacteria</taxon>
        <taxon>Hyphomicrobiales</taxon>
        <taxon>Methylobacteriaceae</taxon>
        <taxon>Methylobacterium</taxon>
    </lineage>
</organism>
<evidence type="ECO:0000256" key="1">
    <source>
        <dbReference type="SAM" id="MobiDB-lite"/>
    </source>
</evidence>
<reference evidence="4" key="1">
    <citation type="journal article" date="2019" name="Int. J. Syst. Evol. Microbiol.">
        <title>The Global Catalogue of Microorganisms (GCM) 10K type strain sequencing project: providing services to taxonomists for standard genome sequencing and annotation.</title>
        <authorList>
            <consortium name="The Broad Institute Genomics Platform"/>
            <consortium name="The Broad Institute Genome Sequencing Center for Infectious Disease"/>
            <person name="Wu L."/>
            <person name="Ma J."/>
        </authorList>
    </citation>
    <scope>NUCLEOTIDE SEQUENCE [LARGE SCALE GENOMIC DNA]</scope>
    <source>
        <strain evidence="4">CECT 7069</strain>
    </source>
</reference>
<evidence type="ECO:0000256" key="2">
    <source>
        <dbReference type="SAM" id="SignalP"/>
    </source>
</evidence>
<dbReference type="Proteomes" id="UP001224644">
    <property type="component" value="Unassembled WGS sequence"/>
</dbReference>
<keyword evidence="4" id="KW-1185">Reference proteome</keyword>
<feature type="region of interest" description="Disordered" evidence="1">
    <location>
        <begin position="85"/>
        <end position="124"/>
    </location>
</feature>